<dbReference type="SUPFAM" id="SSF46689">
    <property type="entry name" value="Homeodomain-like"/>
    <property type="match status" value="1"/>
</dbReference>
<dbReference type="InterPro" id="IPR009057">
    <property type="entry name" value="Homeodomain-like_sf"/>
</dbReference>
<evidence type="ECO:0000256" key="4">
    <source>
        <dbReference type="ARBA" id="ARBA00023125"/>
    </source>
</evidence>
<dbReference type="OrthoDB" id="773671at2759"/>
<feature type="region of interest" description="Disordered" evidence="11">
    <location>
        <begin position="1"/>
        <end position="28"/>
    </location>
</feature>
<evidence type="ECO:0000256" key="7">
    <source>
        <dbReference type="ARBA" id="ARBA00023242"/>
    </source>
</evidence>
<dbReference type="GO" id="GO:0099402">
    <property type="term" value="P:plant organ development"/>
    <property type="evidence" value="ECO:0007669"/>
    <property type="project" value="InterPro"/>
</dbReference>
<proteinExistence type="inferred from homology"/>
<dbReference type="PROSITE" id="PS50071">
    <property type="entry name" value="HOMEOBOX_2"/>
    <property type="match status" value="1"/>
</dbReference>
<organism evidence="13 14">
    <name type="scientific">Rhamnella rubrinervis</name>
    <dbReference type="NCBI Taxonomy" id="2594499"/>
    <lineage>
        <taxon>Eukaryota</taxon>
        <taxon>Viridiplantae</taxon>
        <taxon>Streptophyta</taxon>
        <taxon>Embryophyta</taxon>
        <taxon>Tracheophyta</taxon>
        <taxon>Spermatophyta</taxon>
        <taxon>Magnoliopsida</taxon>
        <taxon>eudicotyledons</taxon>
        <taxon>Gunneridae</taxon>
        <taxon>Pentapetalae</taxon>
        <taxon>rosids</taxon>
        <taxon>fabids</taxon>
        <taxon>Rosales</taxon>
        <taxon>Rhamnaceae</taxon>
        <taxon>rhamnoid group</taxon>
        <taxon>Rhamneae</taxon>
        <taxon>Rhamnella</taxon>
    </lineage>
</organism>
<accession>A0A8K0GVT1</accession>
<comment type="similarity">
    <text evidence="8">Belongs to the WUS homeobox family.</text>
</comment>
<gene>
    <name evidence="13" type="ORF">FNV43_RR18573</name>
</gene>
<dbReference type="PANTHER" id="PTHR45940:SF2">
    <property type="entry name" value="WUSCHEL-RELATED HOMEOBOX 1"/>
    <property type="match status" value="1"/>
</dbReference>
<dbReference type="GO" id="GO:0003677">
    <property type="term" value="F:DNA binding"/>
    <property type="evidence" value="ECO:0007669"/>
    <property type="project" value="UniProtKB-UniRule"/>
</dbReference>
<keyword evidence="4 9" id="KW-0238">DNA-binding</keyword>
<reference evidence="13" key="1">
    <citation type="submission" date="2020-03" db="EMBL/GenBank/DDBJ databases">
        <title>A high-quality chromosome-level genome assembly of a woody plant with both climbing and erect habits, Rhamnella rubrinervis.</title>
        <authorList>
            <person name="Lu Z."/>
            <person name="Yang Y."/>
            <person name="Zhu X."/>
            <person name="Sun Y."/>
        </authorList>
    </citation>
    <scope>NUCLEOTIDE SEQUENCE</scope>
    <source>
        <strain evidence="13">BYM</strain>
        <tissue evidence="13">Leaf</tissue>
    </source>
</reference>
<dbReference type="CDD" id="cd00086">
    <property type="entry name" value="homeodomain"/>
    <property type="match status" value="1"/>
</dbReference>
<dbReference type="InterPro" id="IPR001356">
    <property type="entry name" value="HD"/>
</dbReference>
<protein>
    <recommendedName>
        <fullName evidence="12">Homeobox domain-containing protein</fullName>
    </recommendedName>
</protein>
<evidence type="ECO:0000256" key="10">
    <source>
        <dbReference type="RuleBase" id="RU000682"/>
    </source>
</evidence>
<keyword evidence="3" id="KW-0805">Transcription regulation</keyword>
<keyword evidence="6" id="KW-0804">Transcription</keyword>
<dbReference type="GO" id="GO:0003700">
    <property type="term" value="F:DNA-binding transcription factor activity"/>
    <property type="evidence" value="ECO:0007669"/>
    <property type="project" value="InterPro"/>
</dbReference>
<sequence length="288" mass="32026">MEPQQQQQPLNNEDSGSGKGGFLCRQSSTRWTPTSDQIRILKELYYNNGVRSPNAEQIQRISARLRQYGKIEGKNVFYWFQNHKARERQKKRFTSDPPPPMQRPGFVPNGSSTWKPDDHSFYSKCPTISPGVVSSASTLTVGQMGNYGYGSVTMEKNFMDCSISAGGGTSSTGVGGSTLHHHNFGWVGVDPYSSSPYALFDKRKVFDESLLQGDHYEEEEEEEASAEIETLPLFPMHGEDISGFKTNSQYGYYSGWYRPDVGGNGGGGSRTSLELSLNSYSFRSPDSL</sequence>
<feature type="DNA-binding region" description="Homeobox" evidence="9">
    <location>
        <begin position="26"/>
        <end position="91"/>
    </location>
</feature>
<evidence type="ECO:0000256" key="9">
    <source>
        <dbReference type="PROSITE-ProRule" id="PRU00108"/>
    </source>
</evidence>
<dbReference type="Pfam" id="PF00046">
    <property type="entry name" value="Homeodomain"/>
    <property type="match status" value="1"/>
</dbReference>
<evidence type="ECO:0000256" key="8">
    <source>
        <dbReference type="ARBA" id="ARBA00024040"/>
    </source>
</evidence>
<name>A0A8K0GVT1_9ROSA</name>
<dbReference type="InterPro" id="IPR044555">
    <property type="entry name" value="WUSCHEL-like"/>
</dbReference>
<dbReference type="GO" id="GO:0005634">
    <property type="term" value="C:nucleus"/>
    <property type="evidence" value="ECO:0007669"/>
    <property type="project" value="UniProtKB-SubCell"/>
</dbReference>
<evidence type="ECO:0000256" key="2">
    <source>
        <dbReference type="ARBA" id="ARBA00022473"/>
    </source>
</evidence>
<evidence type="ECO:0000313" key="13">
    <source>
        <dbReference type="EMBL" id="KAF3440289.1"/>
    </source>
</evidence>
<dbReference type="AlphaFoldDB" id="A0A8K0GVT1"/>
<evidence type="ECO:0000256" key="3">
    <source>
        <dbReference type="ARBA" id="ARBA00023015"/>
    </source>
</evidence>
<evidence type="ECO:0000313" key="14">
    <source>
        <dbReference type="Proteomes" id="UP000796880"/>
    </source>
</evidence>
<keyword evidence="7 9" id="KW-0539">Nucleus</keyword>
<evidence type="ECO:0000256" key="5">
    <source>
        <dbReference type="ARBA" id="ARBA00023155"/>
    </source>
</evidence>
<keyword evidence="2" id="KW-0217">Developmental protein</keyword>
<keyword evidence="14" id="KW-1185">Reference proteome</keyword>
<dbReference type="Proteomes" id="UP000796880">
    <property type="component" value="Unassembled WGS sequence"/>
</dbReference>
<dbReference type="Gene3D" id="1.10.10.60">
    <property type="entry name" value="Homeodomain-like"/>
    <property type="match status" value="1"/>
</dbReference>
<evidence type="ECO:0000256" key="6">
    <source>
        <dbReference type="ARBA" id="ARBA00023163"/>
    </source>
</evidence>
<feature type="domain" description="Homeobox" evidence="12">
    <location>
        <begin position="24"/>
        <end position="90"/>
    </location>
</feature>
<dbReference type="EMBL" id="VOIH02000008">
    <property type="protein sequence ID" value="KAF3440289.1"/>
    <property type="molecule type" value="Genomic_DNA"/>
</dbReference>
<dbReference type="PANTHER" id="PTHR45940">
    <property type="entry name" value="WUSCHEL-RELATED HOMEOBOX 1-RELATED"/>
    <property type="match status" value="1"/>
</dbReference>
<dbReference type="SMART" id="SM00389">
    <property type="entry name" value="HOX"/>
    <property type="match status" value="1"/>
</dbReference>
<evidence type="ECO:0000259" key="12">
    <source>
        <dbReference type="PROSITE" id="PS50071"/>
    </source>
</evidence>
<evidence type="ECO:0000256" key="1">
    <source>
        <dbReference type="ARBA" id="ARBA00004123"/>
    </source>
</evidence>
<comment type="subcellular location">
    <subcellularLocation>
        <location evidence="1 9 10">Nucleus</location>
    </subcellularLocation>
</comment>
<comment type="caution">
    <text evidence="13">The sequence shown here is derived from an EMBL/GenBank/DDBJ whole genome shotgun (WGS) entry which is preliminary data.</text>
</comment>
<keyword evidence="5 9" id="KW-0371">Homeobox</keyword>
<evidence type="ECO:0000256" key="11">
    <source>
        <dbReference type="SAM" id="MobiDB-lite"/>
    </source>
</evidence>